<dbReference type="AlphaFoldDB" id="Q214Q0"/>
<dbReference type="InterPro" id="IPR036852">
    <property type="entry name" value="Peptidase_S8/S53_dom_sf"/>
</dbReference>
<dbReference type="CDD" id="cd04848">
    <property type="entry name" value="Peptidases_S8_Autotransporter_serine_protease_like"/>
    <property type="match status" value="1"/>
</dbReference>
<dbReference type="InterPro" id="IPR000209">
    <property type="entry name" value="Peptidase_S8/S53_dom"/>
</dbReference>
<dbReference type="InterPro" id="IPR015500">
    <property type="entry name" value="Peptidase_S8_subtilisin-rel"/>
</dbReference>
<accession>Q214Q0</accession>
<feature type="active site" description="Charge relay system" evidence="5 6">
    <location>
        <position position="186"/>
    </location>
</feature>
<organism evidence="9">
    <name type="scientific">Rhodopseudomonas palustris (strain BisB18)</name>
    <dbReference type="NCBI Taxonomy" id="316056"/>
    <lineage>
        <taxon>Bacteria</taxon>
        <taxon>Pseudomonadati</taxon>
        <taxon>Pseudomonadota</taxon>
        <taxon>Alphaproteobacteria</taxon>
        <taxon>Hyphomicrobiales</taxon>
        <taxon>Nitrobacteraceae</taxon>
        <taxon>Rhodopseudomonas</taxon>
    </lineage>
</organism>
<dbReference type="GO" id="GO:0016485">
    <property type="term" value="P:protein processing"/>
    <property type="evidence" value="ECO:0007669"/>
    <property type="project" value="TreeGrafter"/>
</dbReference>
<keyword evidence="4 6" id="KW-0720">Serine protease</keyword>
<dbReference type="InterPro" id="IPR034061">
    <property type="entry name" value="Peptidases_S8_Autotransporter"/>
</dbReference>
<evidence type="ECO:0000256" key="7">
    <source>
        <dbReference type="SAM" id="SignalP"/>
    </source>
</evidence>
<comment type="similarity">
    <text evidence="6">Belongs to the peptidase S8 family.</text>
</comment>
<dbReference type="Gene3D" id="3.40.50.200">
    <property type="entry name" value="Peptidase S8/S53 domain"/>
    <property type="match status" value="1"/>
</dbReference>
<protein>
    <submittedName>
        <fullName evidence="9">Outer membrane autotransporter barrel</fullName>
    </submittedName>
</protein>
<dbReference type="SMART" id="SM00869">
    <property type="entry name" value="Autotransporter"/>
    <property type="match status" value="1"/>
</dbReference>
<name>Q214Q0_RHOPB</name>
<dbReference type="OrthoDB" id="9804931at2"/>
<proteinExistence type="inferred from homology"/>
<dbReference type="PANTHER" id="PTHR42884">
    <property type="entry name" value="PROPROTEIN CONVERTASE SUBTILISIN/KEXIN-RELATED"/>
    <property type="match status" value="1"/>
</dbReference>
<dbReference type="Gene3D" id="2.40.128.130">
    <property type="entry name" value="Autotransporter beta-domain"/>
    <property type="match status" value="1"/>
</dbReference>
<dbReference type="InterPro" id="IPR023828">
    <property type="entry name" value="Peptidase_S8_Ser-AS"/>
</dbReference>
<dbReference type="SUPFAM" id="SSF103515">
    <property type="entry name" value="Autotransporter"/>
    <property type="match status" value="1"/>
</dbReference>
<dbReference type="PROSITE" id="PS51208">
    <property type="entry name" value="AUTOTRANSPORTER"/>
    <property type="match status" value="1"/>
</dbReference>
<dbReference type="HOGENOM" id="CLU_273187_0_0_5"/>
<dbReference type="Pfam" id="PF00082">
    <property type="entry name" value="Peptidase_S8"/>
    <property type="match status" value="1"/>
</dbReference>
<dbReference type="InterPro" id="IPR036709">
    <property type="entry name" value="Autotransporte_beta_dom_sf"/>
</dbReference>
<evidence type="ECO:0000256" key="4">
    <source>
        <dbReference type="ARBA" id="ARBA00022825"/>
    </source>
</evidence>
<keyword evidence="2 7" id="KW-0732">Signal</keyword>
<evidence type="ECO:0000256" key="2">
    <source>
        <dbReference type="ARBA" id="ARBA00022729"/>
    </source>
</evidence>
<evidence type="ECO:0000313" key="9">
    <source>
        <dbReference type="EMBL" id="ABD88136.1"/>
    </source>
</evidence>
<dbReference type="InterPro" id="IPR005546">
    <property type="entry name" value="Autotransporte_beta"/>
</dbReference>
<feature type="signal peptide" evidence="7">
    <location>
        <begin position="1"/>
        <end position="26"/>
    </location>
</feature>
<dbReference type="GO" id="GO:0004252">
    <property type="term" value="F:serine-type endopeptidase activity"/>
    <property type="evidence" value="ECO:0007669"/>
    <property type="project" value="UniProtKB-UniRule"/>
</dbReference>
<keyword evidence="1 6" id="KW-0645">Protease</keyword>
<keyword evidence="3 6" id="KW-0378">Hydrolase</keyword>
<sequence>MGAGFFRDVSKLLLCTTFLVAAPVSAVLQAAEIPAKPNSAARSVLPSDLKERLAQALRQGERELIAQVYDSTYRDPRLRDAVVQHAGSLSSRALRDVTTAADLGVLTSGQPMMLAPNAAPATRTAAVSGLSATSYQNVAMASNTSPNLPNPLPDPVLQTWNLDLIHAQAAYSRNFTGAGVVVTVADTGFDLTNAALSNKLLTNLGKNYVVRDGETYDPNDLTPQSALKNDIHGSHVSGLVAAEKFDNVDAHGVAYDAKVIPLRAIAEEGYSTVGGDSSVLALNYFAGLSGTMVYNASYGPNFDAYTGLKKWTINDVTDEGNAAMNVLQAGKIIVAANGNDRGKNPVAANNPSGLALLPFLNPAHAGLGVYDDQGQLFDGTPLQSQNGQIVAVMSVGITKAAAWYSNYCGVTASWCVAAPGGDDKTKAPVYSTIPQNTYGFAQGTSMAAPTVSGAIAVLIQANPNYNAQDLAHLLFSTTEDLGAAGVDAVFGYGLIRLDRATDGPTTLAANAIVSVADNQTAYWSQLLTTQGDLANTGAGILTISGRTNAGGNVLAQLGTLAVDGTLTVASGKKLEVAQPATLAGFGTVVGNTVVAGTLSPGKMANVGDFFSNNVVPAGTVLNGNSVGTLTFNGNVTLTSTANTRIDVDGSLIVPGGPGTYDKIYVTGAGNVFYAAGTLTPVLRGSVGTVSNYTPPIGSEYAFVQAQNGASTAGAFSTLVQPSSGLPANGRFDLIYNSTSIALVVTPASYGALASTDKLGASQRSVAKILDGERAASGTMPQADGKALYDALYKLDTVAELDKALTQLGGPGQPAIASAPLQAFSGFLGSIGDRQDALAAGGEQGHTGTAQAFEMSYAGRNTMTAGTNSAVNALASIAPAQRVQDGWSLWGQGFGRSSRIGDSGDLAGSKAVSGGFTLGADRWFSNNLLAGAAFGYARTTATSTDIRGTSDTYAGAAYASWTPGAAVVDLRVAAGPSQSSTTRQILLAPSGLQGNANGIGVGTTLEAGYRFALTPDLTVKPFAGLSWQGFRRDGYSESQLPIGLVYAAQTYEKLTSTAGAAFSARLRTLDGTTLMPELKLGWGYDLRDTTLVSQAALLDEAFLVDAAKPGRNAALVGAKLSGWRTESFRLFAAYNGEFRSNATSHQISAGARMNW</sequence>
<dbReference type="RefSeq" id="WP_011473032.1">
    <property type="nucleotide sequence ID" value="NC_007925.1"/>
</dbReference>
<gene>
    <name evidence="9" type="ordered locus">RPC_2586</name>
</gene>
<dbReference type="GO" id="GO:0005886">
    <property type="term" value="C:plasma membrane"/>
    <property type="evidence" value="ECO:0007669"/>
    <property type="project" value="TreeGrafter"/>
</dbReference>
<feature type="active site" description="Charge relay system" evidence="5 6">
    <location>
        <position position="445"/>
    </location>
</feature>
<dbReference type="NCBIfam" id="TIGR01414">
    <property type="entry name" value="autotrans_barl"/>
    <property type="match status" value="1"/>
</dbReference>
<dbReference type="InterPro" id="IPR022398">
    <property type="entry name" value="Peptidase_S8_His-AS"/>
</dbReference>
<dbReference type="GO" id="GO:0019867">
    <property type="term" value="C:outer membrane"/>
    <property type="evidence" value="ECO:0007669"/>
    <property type="project" value="InterPro"/>
</dbReference>
<dbReference type="KEGG" id="rpc:RPC_2586"/>
<feature type="chain" id="PRO_5004199559" evidence="7">
    <location>
        <begin position="27"/>
        <end position="1154"/>
    </location>
</feature>
<dbReference type="SUPFAM" id="SSF52743">
    <property type="entry name" value="Subtilisin-like"/>
    <property type="match status" value="1"/>
</dbReference>
<dbReference type="eggNOG" id="COG4625">
    <property type="taxonomic scope" value="Bacteria"/>
</dbReference>
<dbReference type="STRING" id="316056.RPC_2586"/>
<feature type="active site" description="Charge relay system" evidence="5 6">
    <location>
        <position position="232"/>
    </location>
</feature>
<evidence type="ECO:0000256" key="6">
    <source>
        <dbReference type="PROSITE-ProRule" id="PRU01240"/>
    </source>
</evidence>
<dbReference type="PANTHER" id="PTHR42884:SF14">
    <property type="entry name" value="NEUROENDOCRINE CONVERTASE 1"/>
    <property type="match status" value="1"/>
</dbReference>
<dbReference type="PROSITE" id="PS00138">
    <property type="entry name" value="SUBTILASE_SER"/>
    <property type="match status" value="1"/>
</dbReference>
<evidence type="ECO:0000256" key="1">
    <source>
        <dbReference type="ARBA" id="ARBA00022670"/>
    </source>
</evidence>
<evidence type="ECO:0000259" key="8">
    <source>
        <dbReference type="PROSITE" id="PS51208"/>
    </source>
</evidence>
<dbReference type="InterPro" id="IPR006315">
    <property type="entry name" value="OM_autotransptr_brl_dom"/>
</dbReference>
<evidence type="ECO:0000256" key="5">
    <source>
        <dbReference type="PIRSR" id="PIRSR615500-1"/>
    </source>
</evidence>
<dbReference type="PRINTS" id="PR00723">
    <property type="entry name" value="SUBTILISIN"/>
</dbReference>
<dbReference type="eggNOG" id="COG1404">
    <property type="taxonomic scope" value="Bacteria"/>
</dbReference>
<dbReference type="PROSITE" id="PS00137">
    <property type="entry name" value="SUBTILASE_HIS"/>
    <property type="match status" value="1"/>
</dbReference>
<reference evidence="9" key="1">
    <citation type="submission" date="2006-03" db="EMBL/GenBank/DDBJ databases">
        <title>Complete sequence of Rhodopseudomonas palustris BisB18.</title>
        <authorList>
            <consortium name="US DOE Joint Genome Institute"/>
            <person name="Copeland A."/>
            <person name="Lucas S."/>
            <person name="Lapidus A."/>
            <person name="Barry K."/>
            <person name="Detter J.C."/>
            <person name="Glavina del Rio T."/>
            <person name="Hammon N."/>
            <person name="Israni S."/>
            <person name="Dalin E."/>
            <person name="Tice H."/>
            <person name="Pitluck S."/>
            <person name="Chain P."/>
            <person name="Malfatti S."/>
            <person name="Shin M."/>
            <person name="Vergez L."/>
            <person name="Schmutz J."/>
            <person name="Larimer F."/>
            <person name="Land M."/>
            <person name="Hauser L."/>
            <person name="Pelletier D.A."/>
            <person name="Kyrpides N."/>
            <person name="Anderson I."/>
            <person name="Oda Y."/>
            <person name="Harwood C.S."/>
            <person name="Richardson P."/>
        </authorList>
    </citation>
    <scope>NUCLEOTIDE SEQUENCE [LARGE SCALE GENOMIC DNA]</scope>
    <source>
        <strain evidence="9">BisB18</strain>
    </source>
</reference>
<feature type="domain" description="Autotransporter" evidence="8">
    <location>
        <begin position="881"/>
        <end position="1154"/>
    </location>
</feature>
<dbReference type="PROSITE" id="PS51892">
    <property type="entry name" value="SUBTILASE"/>
    <property type="match status" value="1"/>
</dbReference>
<evidence type="ECO:0000256" key="3">
    <source>
        <dbReference type="ARBA" id="ARBA00022801"/>
    </source>
</evidence>
<dbReference type="Pfam" id="PF03797">
    <property type="entry name" value="Autotransporter"/>
    <property type="match status" value="1"/>
</dbReference>
<dbReference type="EMBL" id="CP000301">
    <property type="protein sequence ID" value="ABD88136.1"/>
    <property type="molecule type" value="Genomic_DNA"/>
</dbReference>